<proteinExistence type="inferred from homology"/>
<evidence type="ECO:0000256" key="1">
    <source>
        <dbReference type="ARBA" id="ARBA00009183"/>
    </source>
</evidence>
<keyword evidence="4" id="KW-0521">NADP</keyword>
<organism evidence="8 9">
    <name type="scientific">Castilleja foliolosa</name>
    <dbReference type="NCBI Taxonomy" id="1961234"/>
    <lineage>
        <taxon>Eukaryota</taxon>
        <taxon>Viridiplantae</taxon>
        <taxon>Streptophyta</taxon>
        <taxon>Embryophyta</taxon>
        <taxon>Tracheophyta</taxon>
        <taxon>Spermatophyta</taxon>
        <taxon>Magnoliopsida</taxon>
        <taxon>eudicotyledons</taxon>
        <taxon>Gunneridae</taxon>
        <taxon>Pentapetalae</taxon>
        <taxon>asterids</taxon>
        <taxon>lamiids</taxon>
        <taxon>Lamiales</taxon>
        <taxon>Orobanchaceae</taxon>
        <taxon>Pedicularideae</taxon>
        <taxon>Castillejinae</taxon>
        <taxon>Castilleja</taxon>
    </lineage>
</organism>
<dbReference type="EMBL" id="JAVIJP010000013">
    <property type="protein sequence ID" value="KAL3645338.1"/>
    <property type="molecule type" value="Genomic_DNA"/>
</dbReference>
<evidence type="ECO:0000256" key="4">
    <source>
        <dbReference type="ARBA" id="ARBA00022857"/>
    </source>
</evidence>
<comment type="similarity">
    <text evidence="1 7">Belongs to the FMO family.</text>
</comment>
<keyword evidence="2 7" id="KW-0285">Flavoprotein</keyword>
<dbReference type="PRINTS" id="PR00370">
    <property type="entry name" value="FMOXYGENASE"/>
</dbReference>
<dbReference type="Pfam" id="PF00743">
    <property type="entry name" value="FMO-like"/>
    <property type="match status" value="2"/>
</dbReference>
<reference evidence="9" key="1">
    <citation type="journal article" date="2024" name="IScience">
        <title>Strigolactones Initiate the Formation of Haustorium-like Structures in Castilleja.</title>
        <authorList>
            <person name="Buerger M."/>
            <person name="Peterson D."/>
            <person name="Chory J."/>
        </authorList>
    </citation>
    <scope>NUCLEOTIDE SEQUENCE [LARGE SCALE GENOMIC DNA]</scope>
</reference>
<keyword evidence="6 7" id="KW-0503">Monooxygenase</keyword>
<dbReference type="Gene3D" id="3.50.50.60">
    <property type="entry name" value="FAD/NAD(P)-binding domain"/>
    <property type="match status" value="2"/>
</dbReference>
<keyword evidence="3 7" id="KW-0274">FAD</keyword>
<evidence type="ECO:0000313" key="9">
    <source>
        <dbReference type="Proteomes" id="UP001632038"/>
    </source>
</evidence>
<evidence type="ECO:0000313" key="8">
    <source>
        <dbReference type="EMBL" id="KAL3645338.1"/>
    </source>
</evidence>
<comment type="caution">
    <text evidence="8">The sequence shown here is derived from an EMBL/GenBank/DDBJ whole genome shotgun (WGS) entry which is preliminary data.</text>
</comment>
<dbReference type="InterPro" id="IPR000960">
    <property type="entry name" value="Flavin_mOase"/>
</dbReference>
<comment type="cofactor">
    <cofactor evidence="7">
        <name>FAD</name>
        <dbReference type="ChEBI" id="CHEBI:57692"/>
    </cofactor>
</comment>
<evidence type="ECO:0000256" key="2">
    <source>
        <dbReference type="ARBA" id="ARBA00022630"/>
    </source>
</evidence>
<dbReference type="InterPro" id="IPR050346">
    <property type="entry name" value="FMO-like"/>
</dbReference>
<dbReference type="EC" id="1.-.-.-" evidence="7"/>
<accession>A0ABD3DSU7</accession>
<sequence>MPEKASIFTRYHANNAKSVKIIWQMTILKPNRAVTVPLPLPAMPSFVSRTTAVIGAGAAGLSAALELRREGHTVVVYEREAQIGGTWAYRPETETDPVGIDPNREVIHSSLYASLRTNLPREVMGFRVYPFVVSGKPGRDSRRFPGHTEVLEYLRDFAEEFRLGELVRFGREVIHVGLVEDRKWVVRSKKRNSEDEDNEVYDAVVVCNGHYSEPRIAEIPGVDEWPGKQIHSHNYRVPDPFHNQVVVLIGSSASADDISRDIAKVAKEVHIASRSVQNGATSKLPGHDKIWLHSMIDRVHKDGTVAFKDGNVIYADVILHCTGYKYHFPFLETNGIVTVEDNRVGPLYKHVFPPTLAPWLSFVGLPWKVVPFPLFEFQSKWIAGVLSGRVPLESTKEMMADVEAFYSSLEAFGIPKRYTHQMGESQFEYDDWLADKSGSLPTEEWRKEMYFVTGRRKRSTPETYRDHWEDEDLISLAHQDFK</sequence>
<keyword evidence="9" id="KW-1185">Reference proteome</keyword>
<evidence type="ECO:0000256" key="5">
    <source>
        <dbReference type="ARBA" id="ARBA00023002"/>
    </source>
</evidence>
<protein>
    <recommendedName>
        <fullName evidence="7">Flavin-containing monooxygenase</fullName>
        <ecNumber evidence="7">1.-.-.-</ecNumber>
    </recommendedName>
</protein>
<keyword evidence="5 7" id="KW-0560">Oxidoreductase</keyword>
<dbReference type="InterPro" id="IPR020946">
    <property type="entry name" value="Flavin_mOase-like"/>
</dbReference>
<gene>
    <name evidence="8" type="ORF">CASFOL_010518</name>
</gene>
<dbReference type="GO" id="GO:0004497">
    <property type="term" value="F:monooxygenase activity"/>
    <property type="evidence" value="ECO:0007669"/>
    <property type="project" value="UniProtKB-KW"/>
</dbReference>
<evidence type="ECO:0000256" key="6">
    <source>
        <dbReference type="ARBA" id="ARBA00023033"/>
    </source>
</evidence>
<dbReference type="InterPro" id="IPR036188">
    <property type="entry name" value="FAD/NAD-bd_sf"/>
</dbReference>
<dbReference type="SUPFAM" id="SSF51905">
    <property type="entry name" value="FAD/NAD(P)-binding domain"/>
    <property type="match status" value="2"/>
</dbReference>
<dbReference type="FunFam" id="3.50.50.60:FF:000099">
    <property type="entry name" value="Flavin-containing monooxygenase"/>
    <property type="match status" value="1"/>
</dbReference>
<dbReference type="Proteomes" id="UP001632038">
    <property type="component" value="Unassembled WGS sequence"/>
</dbReference>
<dbReference type="PANTHER" id="PTHR23023">
    <property type="entry name" value="DIMETHYLANILINE MONOOXYGENASE"/>
    <property type="match status" value="1"/>
</dbReference>
<name>A0ABD3DSU7_9LAMI</name>
<dbReference type="AlphaFoldDB" id="A0ABD3DSU7"/>
<evidence type="ECO:0000256" key="7">
    <source>
        <dbReference type="RuleBase" id="RU361177"/>
    </source>
</evidence>
<evidence type="ECO:0000256" key="3">
    <source>
        <dbReference type="ARBA" id="ARBA00022827"/>
    </source>
</evidence>